<dbReference type="HOGENOM" id="CLU_015263_8_0_9"/>
<accession>A0A0A1GY01</accession>
<feature type="transmembrane region" description="Helical" evidence="5">
    <location>
        <begin position="183"/>
        <end position="204"/>
    </location>
</feature>
<feature type="transmembrane region" description="Helical" evidence="5">
    <location>
        <begin position="259"/>
        <end position="281"/>
    </location>
</feature>
<keyword evidence="2 5" id="KW-0812">Transmembrane</keyword>
<feature type="transmembrane region" description="Helical" evidence="5">
    <location>
        <begin position="343"/>
        <end position="364"/>
    </location>
</feature>
<dbReference type="RefSeq" id="WP_041093654.1">
    <property type="nucleotide sequence ID" value="NZ_AP014680.1"/>
</dbReference>
<dbReference type="SUPFAM" id="SSF81340">
    <property type="entry name" value="Clc chloride channel"/>
    <property type="match status" value="1"/>
</dbReference>
<dbReference type="Gene3D" id="1.10.3080.10">
    <property type="entry name" value="Clc chloride channel"/>
    <property type="match status" value="1"/>
</dbReference>
<reference evidence="6 7" key="1">
    <citation type="submission" date="2014-11" db="EMBL/GenBank/DDBJ databases">
        <title>Complete genome sequence and analysis of Lactobacillus hokkaidonensis LOOC260T.</title>
        <authorList>
            <person name="Tanizawa Y."/>
            <person name="Tohno M."/>
            <person name="Kaminuma E."/>
            <person name="Nakamura Y."/>
            <person name="Arita M."/>
        </authorList>
    </citation>
    <scope>NUCLEOTIDE SEQUENCE [LARGE SCALE GENOMIC DNA]</scope>
    <source>
        <strain evidence="6 7">LOOC260</strain>
    </source>
</reference>
<feature type="transmembrane region" description="Helical" evidence="5">
    <location>
        <begin position="370"/>
        <end position="392"/>
    </location>
</feature>
<dbReference type="PANTHER" id="PTHR43427:SF12">
    <property type="entry name" value="CHLORIDE TRANSPORTER"/>
    <property type="match status" value="1"/>
</dbReference>
<name>A0A0A1GY01_9LACO</name>
<comment type="subcellular location">
    <subcellularLocation>
        <location evidence="1">Membrane</location>
        <topology evidence="1">Multi-pass membrane protein</topology>
    </subcellularLocation>
</comment>
<dbReference type="PANTHER" id="PTHR43427">
    <property type="entry name" value="CHLORIDE CHANNEL PROTEIN CLC-E"/>
    <property type="match status" value="1"/>
</dbReference>
<keyword evidence="3 5" id="KW-1133">Transmembrane helix</keyword>
<evidence type="ECO:0000256" key="5">
    <source>
        <dbReference type="SAM" id="Phobius"/>
    </source>
</evidence>
<dbReference type="InterPro" id="IPR014743">
    <property type="entry name" value="Cl-channel_core"/>
</dbReference>
<dbReference type="InterPro" id="IPR050368">
    <property type="entry name" value="ClC-type_chloride_channel"/>
</dbReference>
<dbReference type="KEGG" id="lho:LOOC260_112310"/>
<dbReference type="EMBL" id="AP014680">
    <property type="protein sequence ID" value="BAP85769.1"/>
    <property type="molecule type" value="Genomic_DNA"/>
</dbReference>
<feature type="transmembrane region" description="Helical" evidence="5">
    <location>
        <begin position="224"/>
        <end position="244"/>
    </location>
</feature>
<feature type="transmembrane region" description="Helical" evidence="5">
    <location>
        <begin position="146"/>
        <end position="163"/>
    </location>
</feature>
<dbReference type="CDD" id="cd00400">
    <property type="entry name" value="Voltage_gated_ClC"/>
    <property type="match status" value="1"/>
</dbReference>
<proteinExistence type="predicted"/>
<dbReference type="InterPro" id="IPR001807">
    <property type="entry name" value="ClC"/>
</dbReference>
<dbReference type="AlphaFoldDB" id="A0A0A1GY01"/>
<keyword evidence="4 5" id="KW-0472">Membrane</keyword>
<gene>
    <name evidence="6" type="ORF">LOOC260_112310</name>
</gene>
<dbReference type="GO" id="GO:0016020">
    <property type="term" value="C:membrane"/>
    <property type="evidence" value="ECO:0007669"/>
    <property type="project" value="UniProtKB-SubCell"/>
</dbReference>
<dbReference type="GO" id="GO:0015108">
    <property type="term" value="F:chloride transmembrane transporter activity"/>
    <property type="evidence" value="ECO:0007669"/>
    <property type="project" value="InterPro"/>
</dbReference>
<dbReference type="STRING" id="1291742.LOOC260_112310"/>
<dbReference type="Pfam" id="PF00654">
    <property type="entry name" value="Voltage_CLC"/>
    <property type="match status" value="1"/>
</dbReference>
<evidence type="ECO:0000256" key="1">
    <source>
        <dbReference type="ARBA" id="ARBA00004141"/>
    </source>
</evidence>
<protein>
    <submittedName>
        <fullName evidence="6">Chloride channel protein</fullName>
    </submittedName>
</protein>
<organism evidence="6 7">
    <name type="scientific">Paucilactobacillus hokkaidonensis JCM 18461</name>
    <dbReference type="NCBI Taxonomy" id="1291742"/>
    <lineage>
        <taxon>Bacteria</taxon>
        <taxon>Bacillati</taxon>
        <taxon>Bacillota</taxon>
        <taxon>Bacilli</taxon>
        <taxon>Lactobacillales</taxon>
        <taxon>Lactobacillaceae</taxon>
        <taxon>Paucilactobacillus</taxon>
    </lineage>
</organism>
<evidence type="ECO:0000256" key="3">
    <source>
        <dbReference type="ARBA" id="ARBA00022989"/>
    </source>
</evidence>
<evidence type="ECO:0000256" key="4">
    <source>
        <dbReference type="ARBA" id="ARBA00023136"/>
    </source>
</evidence>
<feature type="transmembrane region" description="Helical" evidence="5">
    <location>
        <begin position="7"/>
        <end position="36"/>
    </location>
</feature>
<sequence length="404" mass="44470">MKFKLFFVINCILMGFVVGLIAALFLALVNFLIHVIWVEIPNLFHGPVYYPLIIGIVGGVIVGILQSKLGKYPRTVHETLHEFKATNKVAYKKNLPRNFVTAIIVLSFGASLGPEAALASILGGLISWIGDRMKLTMAMRTELLELSIEAMMSSIFYAPLVGIGESLEKQLVKDQFRNRVRKIILYTITTIAGVSGFTLVKYLFPNESVFTIRIPAVDWDVKVLLTIFPALIVGIGFGYLFQLFEKYSEIVAKKIKQPILLAVLVGTIMGILGMISPYFLFSGEHELLGFSKDVVNFGLPYILLLAIGKALLTNLCFAFGWRGGKIFPAIFAGTAMGFALAELFPYTPGLIVGIVVAASVTIIINQPYVTAALLLFLFPIQLFPFIIAACLLTNKFSKSVKQVN</sequence>
<feature type="transmembrane region" description="Helical" evidence="5">
    <location>
        <begin position="48"/>
        <end position="65"/>
    </location>
</feature>
<dbReference type="Proteomes" id="UP000031620">
    <property type="component" value="Chromosome"/>
</dbReference>
<evidence type="ECO:0000313" key="7">
    <source>
        <dbReference type="Proteomes" id="UP000031620"/>
    </source>
</evidence>
<evidence type="ECO:0000256" key="2">
    <source>
        <dbReference type="ARBA" id="ARBA00022692"/>
    </source>
</evidence>
<evidence type="ECO:0000313" key="6">
    <source>
        <dbReference type="EMBL" id="BAP85769.1"/>
    </source>
</evidence>
<feature type="transmembrane region" description="Helical" evidence="5">
    <location>
        <begin position="301"/>
        <end position="322"/>
    </location>
</feature>
<feature type="transmembrane region" description="Helical" evidence="5">
    <location>
        <begin position="99"/>
        <end position="126"/>
    </location>
</feature>